<protein>
    <submittedName>
        <fullName evidence="1">Uncharacterized protein</fullName>
    </submittedName>
</protein>
<accession>A0AA39T3S2</accession>
<keyword evidence="2" id="KW-1185">Reference proteome</keyword>
<evidence type="ECO:0000313" key="1">
    <source>
        <dbReference type="EMBL" id="KAK0462371.1"/>
    </source>
</evidence>
<dbReference type="AlphaFoldDB" id="A0AA39T3S2"/>
<dbReference type="GeneID" id="85355887"/>
<dbReference type="EMBL" id="JAUEPS010000009">
    <property type="protein sequence ID" value="KAK0462371.1"/>
    <property type="molecule type" value="Genomic_DNA"/>
</dbReference>
<gene>
    <name evidence="1" type="ORF">EV420DRAFT_1524406</name>
</gene>
<organism evidence="1 2">
    <name type="scientific">Armillaria tabescens</name>
    <name type="common">Ringless honey mushroom</name>
    <name type="synonym">Agaricus tabescens</name>
    <dbReference type="NCBI Taxonomy" id="1929756"/>
    <lineage>
        <taxon>Eukaryota</taxon>
        <taxon>Fungi</taxon>
        <taxon>Dikarya</taxon>
        <taxon>Basidiomycota</taxon>
        <taxon>Agaricomycotina</taxon>
        <taxon>Agaricomycetes</taxon>
        <taxon>Agaricomycetidae</taxon>
        <taxon>Agaricales</taxon>
        <taxon>Marasmiineae</taxon>
        <taxon>Physalacriaceae</taxon>
        <taxon>Desarmillaria</taxon>
    </lineage>
</organism>
<dbReference type="Proteomes" id="UP001175211">
    <property type="component" value="Unassembled WGS sequence"/>
</dbReference>
<evidence type="ECO:0000313" key="2">
    <source>
        <dbReference type="Proteomes" id="UP001175211"/>
    </source>
</evidence>
<reference evidence="1" key="1">
    <citation type="submission" date="2023-06" db="EMBL/GenBank/DDBJ databases">
        <authorList>
            <consortium name="Lawrence Berkeley National Laboratory"/>
            <person name="Ahrendt S."/>
            <person name="Sahu N."/>
            <person name="Indic B."/>
            <person name="Wong-Bajracharya J."/>
            <person name="Merenyi Z."/>
            <person name="Ke H.-M."/>
            <person name="Monk M."/>
            <person name="Kocsube S."/>
            <person name="Drula E."/>
            <person name="Lipzen A."/>
            <person name="Balint B."/>
            <person name="Henrissat B."/>
            <person name="Andreopoulos B."/>
            <person name="Martin F.M."/>
            <person name="Harder C.B."/>
            <person name="Rigling D."/>
            <person name="Ford K.L."/>
            <person name="Foster G.D."/>
            <person name="Pangilinan J."/>
            <person name="Papanicolaou A."/>
            <person name="Barry K."/>
            <person name="LaButti K."/>
            <person name="Viragh M."/>
            <person name="Koriabine M."/>
            <person name="Yan M."/>
            <person name="Riley R."/>
            <person name="Champramary S."/>
            <person name="Plett K.L."/>
            <person name="Tsai I.J."/>
            <person name="Slot J."/>
            <person name="Sipos G."/>
            <person name="Plett J."/>
            <person name="Nagy L.G."/>
            <person name="Grigoriev I.V."/>
        </authorList>
    </citation>
    <scope>NUCLEOTIDE SEQUENCE</scope>
    <source>
        <strain evidence="1">CCBAS 213</strain>
    </source>
</reference>
<comment type="caution">
    <text evidence="1">The sequence shown here is derived from an EMBL/GenBank/DDBJ whole genome shotgun (WGS) entry which is preliminary data.</text>
</comment>
<name>A0AA39T3S2_ARMTA</name>
<dbReference type="RefSeq" id="XP_060333983.1">
    <property type="nucleotide sequence ID" value="XM_060472339.1"/>
</dbReference>
<proteinExistence type="predicted"/>
<sequence length="122" mass="14205">MTIIIIPPITIYIYGLYLMKMHRHRNPQDRTETCTHRNWLYSSYLALVLIHHGYISHVTPLSVVLHKAPMAFLSLSSSFDESTGRTMTPCFRVDVLPLSLFTFWDRFSFSSDYLLSAVFPFL</sequence>